<dbReference type="Gene3D" id="2.60.40.10">
    <property type="entry name" value="Immunoglobulins"/>
    <property type="match status" value="5"/>
</dbReference>
<dbReference type="Pfam" id="PF20170">
    <property type="entry name" value="Plexin_RBD"/>
    <property type="match status" value="1"/>
</dbReference>
<sequence length="1887" mass="208047">MASMQKVKWRPHYFLVLIAVVMWVECIDGSRDGQLSSYLKADFEDVSGTELNQMVVSNESGTDFVYIGGVSTLYQLALNLTLLQQESTVPSKDPCEDLCQYDTKILEVAPSPVSKLVQCGGPLGKCELRNLMNISREFGYTIHREVVHVEGMSAGVVAVRKFGDDDDRTVIMYVAQSLPQVDSGAQPITQRELMHPLDPEYIFEYTGEIVGVIAAVNYTQGVSWKTYNYFIAHSGSENSRLGRICTDNTQSDLDAYSEITLSCQSGSYSTLQAVYIDSNDVLYGVFTDETYSALCSYTMNDIQDKFVDATCGCVINSDSCSGTGISYMSGEDGNSICTPLARSITRETIEETLQCVSSDGFNSYKYAQATTPLMGNPLAADLPGQHSSIVTLSKENETVALVTTSTTSAATLSKIHVQPDNTGRLYETINFDVDGNVLHDVHINEDSEELYILTTKELMQLAVINCSQYSSCDECLGPTNEEGDPFCGWCTLETKCSRSNECSDSDTDPLNWLQYNQDCIAINNLDPPSQDIVSASRSVSFSVSQLPSIQSGSEYTCRFDDVVTDTTINGTNFTCMTPAEGVRPAIPDGENSVTMKLGIHSSATDNIIVVEDFDFFACSAINSCSECVMSDFGCDWCIFGGGCTLDGSSSCPNDVVNAQDSSSCPQLENVSTEILIPVGLDRAILLTGSNIPSGPEVDYKCILSKDGTTFREVGVSHYNSTSVECQETVYDYDPSDGLEVQVSIRVEYMAGFSLDNQENTVTLYNCSVSGVNCRSCVTTSIRAELGCGWCTGSLSCQVNATDEPCDSDFFGRGQSNSCPDPQITKLFPVTGPVEGNTNLTISGTNLPAEENETVNITVAGVECLIIDGSLDPGISINCSTGSSDNQTLEGVATVVFVFGTAVSDESFIYRNPKVTGFSPLRGIRAGGTEMNITGEDLATGRVIRVSVGEAECNIMENGVTPELIQCQTGSGVNASSVIVSFDGAERVVPGEYSYVSDPVITGYTPKESIMSGGIELTVSGSGFFDVQTAILQLTFDDEVIYQECSVNKNDTIYCLTPDLDNTSDMTPAPSRRRREATSIETAFLLDGLTVSSFEDLSVHPDPVYEELTSAYVISSPGEAVTLRGENLMVPLESTEDFVTVCMGKGECDVTEVTTTSLACLSPIEQPENGVCKGDDTGLPDALNIVVFHGNNLRQVVGQAQYDSGSIWPAVVGGVVGGVVVLSIVIFLAFVCVGHRNYKAQIRNTEMEMENLMQHSRREVMTGFFIDQEMTDIEEQLRGLGMPFVSNHDYMKSMLFFGLDVKPVTTEPEIPSEMEQRAMLEFSKLISNKDFLIVFIHTLDSCKQISTKEKANIASLLTVVLVMEGKFRYFTDVLMTLMSETIGEAADRQRLKQLFKRTETLEDKLLNNWIALAMFKFIKESVSQPLYKLYQAIKIQCEKGPVDAATGQSYFSLSFDNLLTESPEFEEVTLNVESELGQESVKVLNVDTITQVKEKILDAMYRKKHTKYQRSAREVDLVLKSGGQGELIVSDFDTSTTASMGWCPINTLQHYGISSGVPVSLTDKKDMPNAQPVPMNNDANNLFTLFPEFHKHSKDDATRMSVRVTGHHEYFSHDLEKGPKDVKYYHLVQSEDSDEQDQDRDEGFFGRMQRVLCFKGTQGRRKIREIYLQRLVSVKQSINGFVNEALDAMFTIQEDGYENNMNNIPFALRFLFNFFDEEASRYDDDGTAATWKNNTLPLRFWATILAHPSFIFNMRQSRTADTSVTVLNQMLDNACKGVVPTLKMNSSPSRLLFNKELPAYISLLTTYYDNINKTLRLEEDELKVECQRIDEEFTGLFSRLTSLKQLYSRIRPHETMLVEALQEDEICSSAHFASSLERVGNTLDQHED</sequence>
<evidence type="ECO:0000313" key="15">
    <source>
        <dbReference type="EnsemblMetazoa" id="XP_030829180"/>
    </source>
</evidence>
<keyword evidence="16" id="KW-1185">Reference proteome</keyword>
<evidence type="ECO:0000256" key="13">
    <source>
        <dbReference type="SAM" id="SignalP"/>
    </source>
</evidence>
<comment type="subcellular location">
    <subcellularLocation>
        <location evidence="1">Cell membrane</location>
        <topology evidence="1">Single-pass type I membrane protein</topology>
    </subcellularLocation>
</comment>
<dbReference type="PANTHER" id="PTHR22625:SF44">
    <property type="entry name" value="PLEXIN-B"/>
    <property type="match status" value="1"/>
</dbReference>
<dbReference type="FunFam" id="1.10.506.10:FF:000050">
    <property type="entry name" value="Uncharacterized protein"/>
    <property type="match status" value="1"/>
</dbReference>
<dbReference type="InterPro" id="IPR015943">
    <property type="entry name" value="WD40/YVTN_repeat-like_dom_sf"/>
</dbReference>
<evidence type="ECO:0000259" key="14">
    <source>
        <dbReference type="PROSITE" id="PS51004"/>
    </source>
</evidence>
<dbReference type="PANTHER" id="PTHR22625">
    <property type="entry name" value="PLEXIN"/>
    <property type="match status" value="1"/>
</dbReference>
<dbReference type="InterPro" id="IPR031148">
    <property type="entry name" value="Plexin"/>
</dbReference>
<feature type="signal peptide" evidence="13">
    <location>
        <begin position="1"/>
        <end position="29"/>
    </location>
</feature>
<evidence type="ECO:0000256" key="4">
    <source>
        <dbReference type="ARBA" id="ARBA00022692"/>
    </source>
</evidence>
<dbReference type="SUPFAM" id="SSF103575">
    <property type="entry name" value="Plexin repeat"/>
    <property type="match status" value="1"/>
</dbReference>
<dbReference type="InterPro" id="IPR013783">
    <property type="entry name" value="Ig-like_fold"/>
</dbReference>
<dbReference type="KEGG" id="spu:578743"/>
<dbReference type="GO" id="GO:0017154">
    <property type="term" value="F:semaphorin receptor activity"/>
    <property type="evidence" value="ECO:0000318"/>
    <property type="project" value="GO_Central"/>
</dbReference>
<dbReference type="GO" id="GO:0007416">
    <property type="term" value="P:synapse assembly"/>
    <property type="evidence" value="ECO:0000318"/>
    <property type="project" value="GO_Central"/>
</dbReference>
<dbReference type="SMART" id="SM00630">
    <property type="entry name" value="Sema"/>
    <property type="match status" value="1"/>
</dbReference>
<evidence type="ECO:0000256" key="11">
    <source>
        <dbReference type="PROSITE-ProRule" id="PRU00352"/>
    </source>
</evidence>
<dbReference type="GO" id="GO:0007162">
    <property type="term" value="P:negative regulation of cell adhesion"/>
    <property type="evidence" value="ECO:0000318"/>
    <property type="project" value="GO_Central"/>
</dbReference>
<dbReference type="Gene3D" id="2.130.10.10">
    <property type="entry name" value="YVTN repeat-like/Quinoprotein amine dehydrogenase"/>
    <property type="match status" value="1"/>
</dbReference>
<keyword evidence="4 12" id="KW-0812">Transmembrane</keyword>
<feature type="domain" description="Sema" evidence="14">
    <location>
        <begin position="19"/>
        <end position="463"/>
    </location>
</feature>
<dbReference type="SMART" id="SM00423">
    <property type="entry name" value="PSI"/>
    <property type="match status" value="3"/>
</dbReference>
<evidence type="ECO:0000256" key="1">
    <source>
        <dbReference type="ARBA" id="ARBA00004251"/>
    </source>
</evidence>
<dbReference type="Pfam" id="PF01403">
    <property type="entry name" value="Sema"/>
    <property type="match status" value="1"/>
</dbReference>
<dbReference type="InterPro" id="IPR016201">
    <property type="entry name" value="PSI"/>
</dbReference>
<dbReference type="EnsemblMetazoa" id="XM_030973320">
    <property type="protein sequence ID" value="XP_030829180"/>
    <property type="gene ID" value="LOC578743"/>
</dbReference>
<feature type="transmembrane region" description="Helical" evidence="12">
    <location>
        <begin position="1206"/>
        <end position="1232"/>
    </location>
</feature>
<evidence type="ECO:0000313" key="16">
    <source>
        <dbReference type="Proteomes" id="UP000007110"/>
    </source>
</evidence>
<dbReference type="GO" id="GO:0050772">
    <property type="term" value="P:positive regulation of axonogenesis"/>
    <property type="evidence" value="ECO:0000318"/>
    <property type="project" value="GO_Central"/>
</dbReference>
<dbReference type="GO" id="GO:0002116">
    <property type="term" value="C:semaphorin receptor complex"/>
    <property type="evidence" value="ECO:0000318"/>
    <property type="project" value="GO_Central"/>
</dbReference>
<dbReference type="GO" id="GO:0030334">
    <property type="term" value="P:regulation of cell migration"/>
    <property type="evidence" value="ECO:0000318"/>
    <property type="project" value="GO_Central"/>
</dbReference>
<keyword evidence="10" id="KW-0325">Glycoprotein</keyword>
<keyword evidence="8 12" id="KW-0472">Membrane</keyword>
<evidence type="ECO:0000256" key="12">
    <source>
        <dbReference type="SAM" id="Phobius"/>
    </source>
</evidence>
<dbReference type="SUPFAM" id="SSF101912">
    <property type="entry name" value="Sema domain"/>
    <property type="match status" value="1"/>
</dbReference>
<dbReference type="Pfam" id="PF01437">
    <property type="entry name" value="PSI"/>
    <property type="match status" value="1"/>
</dbReference>
<protein>
    <recommendedName>
        <fullName evidence="14">Sema domain-containing protein</fullName>
    </recommendedName>
</protein>
<evidence type="ECO:0000256" key="5">
    <source>
        <dbReference type="ARBA" id="ARBA00022729"/>
    </source>
</evidence>
<keyword evidence="9" id="KW-1015">Disulfide bond</keyword>
<keyword evidence="3" id="KW-1003">Cell membrane</keyword>
<name>A0A7M7N064_STRPU</name>
<dbReference type="InterPro" id="IPR008936">
    <property type="entry name" value="Rho_GTPase_activation_prot"/>
</dbReference>
<dbReference type="InterPro" id="IPR001627">
    <property type="entry name" value="Semap_dom"/>
</dbReference>
<dbReference type="InterPro" id="IPR002909">
    <property type="entry name" value="IPT_dom"/>
</dbReference>
<dbReference type="InterPro" id="IPR013548">
    <property type="entry name" value="Plexin_cytoplasmic_RasGAP_dom"/>
</dbReference>
<dbReference type="InterPro" id="IPR041362">
    <property type="entry name" value="TIG2_plexin"/>
</dbReference>
<dbReference type="PROSITE" id="PS51004">
    <property type="entry name" value="SEMA"/>
    <property type="match status" value="1"/>
</dbReference>
<reference evidence="15" key="2">
    <citation type="submission" date="2021-01" db="UniProtKB">
        <authorList>
            <consortium name="EnsemblMetazoa"/>
        </authorList>
    </citation>
    <scope>IDENTIFICATION</scope>
</reference>
<evidence type="ECO:0000256" key="8">
    <source>
        <dbReference type="ARBA" id="ARBA00023136"/>
    </source>
</evidence>
<dbReference type="SUPFAM" id="SSF48350">
    <property type="entry name" value="GTPase activation domain, GAP"/>
    <property type="match status" value="1"/>
</dbReference>
<dbReference type="OrthoDB" id="125363at2759"/>
<dbReference type="Proteomes" id="UP000007110">
    <property type="component" value="Unassembled WGS sequence"/>
</dbReference>
<evidence type="ECO:0000256" key="2">
    <source>
        <dbReference type="ARBA" id="ARBA00010297"/>
    </source>
</evidence>
<evidence type="ECO:0000256" key="3">
    <source>
        <dbReference type="ARBA" id="ARBA00022475"/>
    </source>
</evidence>
<evidence type="ECO:0000256" key="6">
    <source>
        <dbReference type="ARBA" id="ARBA00022737"/>
    </source>
</evidence>
<evidence type="ECO:0000256" key="7">
    <source>
        <dbReference type="ARBA" id="ARBA00022989"/>
    </source>
</evidence>
<dbReference type="GeneID" id="578743"/>
<dbReference type="InterPro" id="IPR014756">
    <property type="entry name" value="Ig_E-set"/>
</dbReference>
<dbReference type="InterPro" id="IPR046800">
    <property type="entry name" value="Plexin_RBD"/>
</dbReference>
<proteinExistence type="inferred from homology"/>
<reference evidence="16" key="1">
    <citation type="submission" date="2015-02" db="EMBL/GenBank/DDBJ databases">
        <title>Genome sequencing for Strongylocentrotus purpuratus.</title>
        <authorList>
            <person name="Murali S."/>
            <person name="Liu Y."/>
            <person name="Vee V."/>
            <person name="English A."/>
            <person name="Wang M."/>
            <person name="Skinner E."/>
            <person name="Han Y."/>
            <person name="Muzny D.M."/>
            <person name="Worley K.C."/>
            <person name="Gibbs R.A."/>
        </authorList>
    </citation>
    <scope>NUCLEOTIDE SEQUENCE</scope>
</reference>
<comment type="caution">
    <text evidence="11">Lacks conserved residue(s) required for the propagation of feature annotation.</text>
</comment>
<dbReference type="GO" id="GO:0005886">
    <property type="term" value="C:plasma membrane"/>
    <property type="evidence" value="ECO:0000318"/>
    <property type="project" value="GO_Central"/>
</dbReference>
<dbReference type="SMART" id="SM00429">
    <property type="entry name" value="IPT"/>
    <property type="match status" value="3"/>
</dbReference>
<evidence type="ECO:0000256" key="10">
    <source>
        <dbReference type="ARBA" id="ARBA00023180"/>
    </source>
</evidence>
<dbReference type="SUPFAM" id="SSF81296">
    <property type="entry name" value="E set domains"/>
    <property type="match status" value="3"/>
</dbReference>
<keyword evidence="5 13" id="KW-0732">Signal</keyword>
<dbReference type="InterPro" id="IPR041019">
    <property type="entry name" value="TIG1_plexin"/>
</dbReference>
<dbReference type="InterPro" id="IPR002165">
    <property type="entry name" value="Plexin_repeat"/>
</dbReference>
<dbReference type="Pfam" id="PF18020">
    <property type="entry name" value="TIG_2"/>
    <property type="match status" value="1"/>
</dbReference>
<dbReference type="Pfam" id="PF08337">
    <property type="entry name" value="Plexin_cytopl"/>
    <property type="match status" value="1"/>
</dbReference>
<evidence type="ECO:0000256" key="9">
    <source>
        <dbReference type="ARBA" id="ARBA00023157"/>
    </source>
</evidence>
<accession>A0A7M7N064</accession>
<dbReference type="Pfam" id="PF01833">
    <property type="entry name" value="TIG"/>
    <property type="match status" value="3"/>
</dbReference>
<dbReference type="GO" id="GO:0071526">
    <property type="term" value="P:semaphorin-plexin signaling pathway"/>
    <property type="evidence" value="ECO:0000318"/>
    <property type="project" value="GO_Central"/>
</dbReference>
<dbReference type="InParanoid" id="A0A7M7N064"/>
<dbReference type="InterPro" id="IPR036352">
    <property type="entry name" value="Semap_dom_sf"/>
</dbReference>
<keyword evidence="6" id="KW-0677">Repeat</keyword>
<organism evidence="15 16">
    <name type="scientific">Strongylocentrotus purpuratus</name>
    <name type="common">Purple sea urchin</name>
    <dbReference type="NCBI Taxonomy" id="7668"/>
    <lineage>
        <taxon>Eukaryota</taxon>
        <taxon>Metazoa</taxon>
        <taxon>Echinodermata</taxon>
        <taxon>Eleutherozoa</taxon>
        <taxon>Echinozoa</taxon>
        <taxon>Echinoidea</taxon>
        <taxon>Euechinoidea</taxon>
        <taxon>Echinacea</taxon>
        <taxon>Camarodonta</taxon>
        <taxon>Echinidea</taxon>
        <taxon>Strongylocentrotidae</taxon>
        <taxon>Strongylocentrotus</taxon>
    </lineage>
</organism>
<feature type="chain" id="PRO_5029712450" description="Sema domain-containing protein" evidence="13">
    <location>
        <begin position="30"/>
        <end position="1887"/>
    </location>
</feature>
<dbReference type="Pfam" id="PF17960">
    <property type="entry name" value="TIG_plexin"/>
    <property type="match status" value="1"/>
</dbReference>
<dbReference type="Gene3D" id="1.10.506.10">
    <property type="entry name" value="GTPase Activation - p120gap, domain 1"/>
    <property type="match status" value="2"/>
</dbReference>
<keyword evidence="7 12" id="KW-1133">Transmembrane helix</keyword>
<dbReference type="GO" id="GO:0008360">
    <property type="term" value="P:regulation of cell shape"/>
    <property type="evidence" value="ECO:0000318"/>
    <property type="project" value="GO_Central"/>
</dbReference>
<dbReference type="RefSeq" id="XP_030829180.1">
    <property type="nucleotide sequence ID" value="XM_030973320.1"/>
</dbReference>
<comment type="similarity">
    <text evidence="2">Belongs to the plexin family.</text>
</comment>